<dbReference type="Proteomes" id="UP000192602">
    <property type="component" value="Unassembled WGS sequence"/>
</dbReference>
<dbReference type="Gene3D" id="1.10.3350.10">
    <property type="entry name" value="HP0242-like domain"/>
    <property type="match status" value="1"/>
</dbReference>
<protein>
    <recommendedName>
        <fullName evidence="3">DUF2018 domain-containing protein</fullName>
    </recommendedName>
</protein>
<accession>A0A1W1WUC9</accession>
<sequence length="92" mass="10732">MYFEDDDVLGGTPKSRFLDIVFHANRNVVEGELENIMEWMAALELIIEQKCGLDVEKEVQQVLYDESKKKELENKLNSLYIEYMGKILSQSE</sequence>
<gene>
    <name evidence="1" type="ORF">SAMN05660197_1627</name>
</gene>
<organism evidence="1 2">
    <name type="scientific">Nitratiruptor tergarcus DSM 16512</name>
    <dbReference type="NCBI Taxonomy" id="1069081"/>
    <lineage>
        <taxon>Bacteria</taxon>
        <taxon>Pseudomonadati</taxon>
        <taxon>Campylobacterota</taxon>
        <taxon>Epsilonproteobacteria</taxon>
        <taxon>Nautiliales</taxon>
        <taxon>Nitratiruptoraceae</taxon>
        <taxon>Nitratiruptor</taxon>
    </lineage>
</organism>
<reference evidence="2" key="1">
    <citation type="submission" date="2017-04" db="EMBL/GenBank/DDBJ databases">
        <authorList>
            <person name="Varghese N."/>
            <person name="Submissions S."/>
        </authorList>
    </citation>
    <scope>NUCLEOTIDE SEQUENCE [LARGE SCALE GENOMIC DNA]</scope>
    <source>
        <strain evidence="2">DSM 16512</strain>
    </source>
</reference>
<dbReference type="AlphaFoldDB" id="A0A1W1WUC9"/>
<evidence type="ECO:0000313" key="2">
    <source>
        <dbReference type="Proteomes" id="UP000192602"/>
    </source>
</evidence>
<dbReference type="SUPFAM" id="SSF158752">
    <property type="entry name" value="HP0242-like"/>
    <property type="match status" value="1"/>
</dbReference>
<proteinExistence type="predicted"/>
<keyword evidence="2" id="KW-1185">Reference proteome</keyword>
<evidence type="ECO:0000313" key="1">
    <source>
        <dbReference type="EMBL" id="SMC09805.1"/>
    </source>
</evidence>
<dbReference type="EMBL" id="FWWZ01000001">
    <property type="protein sequence ID" value="SMC09805.1"/>
    <property type="molecule type" value="Genomic_DNA"/>
</dbReference>
<dbReference type="STRING" id="1069081.SAMN05660197_1627"/>
<dbReference type="OrthoDB" id="5339893at2"/>
<dbReference type="InterPro" id="IPR018563">
    <property type="entry name" value="DUF2018"/>
</dbReference>
<dbReference type="InterPro" id="IPR023126">
    <property type="entry name" value="HP0242-like_sf"/>
</dbReference>
<dbReference type="RefSeq" id="WP_084276062.1">
    <property type="nucleotide sequence ID" value="NZ_AP026671.1"/>
</dbReference>
<name>A0A1W1WUC9_9BACT</name>
<dbReference type="Pfam" id="PF09442">
    <property type="entry name" value="DUF2018"/>
    <property type="match status" value="1"/>
</dbReference>
<evidence type="ECO:0008006" key="3">
    <source>
        <dbReference type="Google" id="ProtNLM"/>
    </source>
</evidence>